<evidence type="ECO:0000256" key="2">
    <source>
        <dbReference type="ARBA" id="ARBA00023445"/>
    </source>
</evidence>
<feature type="signal peptide" evidence="3">
    <location>
        <begin position="1"/>
        <end position="20"/>
    </location>
</feature>
<accession>A0A5A8C466</accession>
<dbReference type="InterPro" id="IPR001509">
    <property type="entry name" value="Epimerase_deHydtase"/>
</dbReference>
<dbReference type="AlphaFoldDB" id="A0A5A8C466"/>
<dbReference type="PANTHER" id="PTHR10366:SF564">
    <property type="entry name" value="STEROL-4-ALPHA-CARBOXYLATE 3-DEHYDROGENASE, DECARBOXYLATING"/>
    <property type="match status" value="1"/>
</dbReference>
<dbReference type="InterPro" id="IPR050425">
    <property type="entry name" value="NAD(P)_dehydrat-like"/>
</dbReference>
<feature type="chain" id="PRO_5023134847" description="NAD-dependent epimerase/dehydratase domain-containing protein" evidence="3">
    <location>
        <begin position="21"/>
        <end position="383"/>
    </location>
</feature>
<dbReference type="GO" id="GO:0016616">
    <property type="term" value="F:oxidoreductase activity, acting on the CH-OH group of donors, NAD or NADP as acceptor"/>
    <property type="evidence" value="ECO:0007669"/>
    <property type="project" value="TreeGrafter"/>
</dbReference>
<evidence type="ECO:0000313" key="6">
    <source>
        <dbReference type="Proteomes" id="UP000323011"/>
    </source>
</evidence>
<evidence type="ECO:0000313" key="5">
    <source>
        <dbReference type="EMBL" id="KAA0147836.1"/>
    </source>
</evidence>
<evidence type="ECO:0000259" key="4">
    <source>
        <dbReference type="Pfam" id="PF01370"/>
    </source>
</evidence>
<dbReference type="OMA" id="QGQMKEK"/>
<dbReference type="Proteomes" id="UP000323011">
    <property type="component" value="Unassembled WGS sequence"/>
</dbReference>
<evidence type="ECO:0000256" key="3">
    <source>
        <dbReference type="SAM" id="SignalP"/>
    </source>
</evidence>
<keyword evidence="1" id="KW-0560">Oxidoreductase</keyword>
<feature type="domain" description="NAD-dependent epimerase/dehydratase" evidence="4">
    <location>
        <begin position="50"/>
        <end position="292"/>
    </location>
</feature>
<dbReference type="Gene3D" id="3.40.50.720">
    <property type="entry name" value="NAD(P)-binding Rossmann-like Domain"/>
    <property type="match status" value="1"/>
</dbReference>
<reference evidence="5 6" key="1">
    <citation type="submission" date="2019-07" db="EMBL/GenBank/DDBJ databases">
        <title>Genomes of Cafeteria roenbergensis.</title>
        <authorList>
            <person name="Fischer M.G."/>
            <person name="Hackl T."/>
            <person name="Roman M."/>
        </authorList>
    </citation>
    <scope>NUCLEOTIDE SEQUENCE [LARGE SCALE GENOMIC DNA]</scope>
    <source>
        <strain evidence="5 6">BVI</strain>
    </source>
</reference>
<comment type="similarity">
    <text evidence="2">Belongs to the NAD(P)-dependent epimerase/dehydratase family. Dihydroflavonol-4-reductase subfamily.</text>
</comment>
<protein>
    <recommendedName>
        <fullName evidence="4">NAD-dependent epimerase/dehydratase domain-containing protein</fullName>
    </recommendedName>
</protein>
<dbReference type="EMBL" id="VLTN01000060">
    <property type="protein sequence ID" value="KAA0147836.1"/>
    <property type="molecule type" value="Genomic_DNA"/>
</dbReference>
<dbReference type="FunFam" id="3.40.50.720:FF:000085">
    <property type="entry name" value="Dihydroflavonol reductase"/>
    <property type="match status" value="1"/>
</dbReference>
<comment type="caution">
    <text evidence="5">The sequence shown here is derived from an EMBL/GenBank/DDBJ whole genome shotgun (WGS) entry which is preliminary data.</text>
</comment>
<keyword evidence="6" id="KW-1185">Reference proteome</keyword>
<dbReference type="SUPFAM" id="SSF51735">
    <property type="entry name" value="NAD(P)-binding Rossmann-fold domains"/>
    <property type="match status" value="1"/>
</dbReference>
<proteinExistence type="inferred from homology"/>
<name>A0A5A8C466_CAFRO</name>
<sequence length="383" mass="39962">MDTGLCARVLLLLEPARLLCNWMLPAEAHPAASQGAMAAAAGSSADSKVVCVTGASGYVASQLVAALLAKGCTVHGTVRSVANPAKTAHLKALPGAADRLKLFEADLLKAGSFDEALAGCSECHHTASPFFNDGVTDAELQLIRPAVEGTLNVLGSCKKNGVRTIVVTSSTAAVYGRREGNPAGHVITEAQWADEDLAAENKVHYVVSKIKAERAVWAFAEKEFPEARIVAVNPTLVVGPMLQPVMNTSSAVIAGFLSGEQTAVPSGYITIVDVRDVVAAHIAAAEREAASGRYLLVGGVAKWADLVASMREGTPSELAGKLPSEIADPAAEAPWRYNMKSTLTVDCSKATKDLGIEFRSPATSVRDLCADSVFQSLVKPVTA</sequence>
<gene>
    <name evidence="5" type="ORF">FNF29_07050</name>
</gene>
<keyword evidence="3" id="KW-0732">Signal</keyword>
<evidence type="ECO:0000256" key="1">
    <source>
        <dbReference type="ARBA" id="ARBA00023002"/>
    </source>
</evidence>
<dbReference type="PANTHER" id="PTHR10366">
    <property type="entry name" value="NAD DEPENDENT EPIMERASE/DEHYDRATASE"/>
    <property type="match status" value="1"/>
</dbReference>
<dbReference type="Pfam" id="PF01370">
    <property type="entry name" value="Epimerase"/>
    <property type="match status" value="1"/>
</dbReference>
<organism evidence="5 6">
    <name type="scientific">Cafeteria roenbergensis</name>
    <name type="common">Marine flagellate</name>
    <dbReference type="NCBI Taxonomy" id="33653"/>
    <lineage>
        <taxon>Eukaryota</taxon>
        <taxon>Sar</taxon>
        <taxon>Stramenopiles</taxon>
        <taxon>Bigyra</taxon>
        <taxon>Opalozoa</taxon>
        <taxon>Bicosoecida</taxon>
        <taxon>Cafeteriaceae</taxon>
        <taxon>Cafeteria</taxon>
    </lineage>
</organism>
<dbReference type="InterPro" id="IPR036291">
    <property type="entry name" value="NAD(P)-bd_dom_sf"/>
</dbReference>